<evidence type="ECO:0000256" key="1">
    <source>
        <dbReference type="SAM" id="MobiDB-lite"/>
    </source>
</evidence>
<evidence type="ECO:0000313" key="3">
    <source>
        <dbReference type="Proteomes" id="UP001168363"/>
    </source>
</evidence>
<evidence type="ECO:0000313" key="2">
    <source>
        <dbReference type="EMBL" id="MDO3394132.1"/>
    </source>
</evidence>
<reference evidence="2" key="1">
    <citation type="submission" date="2023-06" db="EMBL/GenBank/DDBJ databases">
        <title>Genome sequence of Nocardioides sp. SOB44.</title>
        <authorList>
            <person name="Zhang G."/>
        </authorList>
    </citation>
    <scope>NUCLEOTIDE SEQUENCE</scope>
    <source>
        <strain evidence="2">SOB44</strain>
    </source>
</reference>
<dbReference type="RefSeq" id="WP_302705092.1">
    <property type="nucleotide sequence ID" value="NZ_JAULSC010000001.1"/>
</dbReference>
<comment type="caution">
    <text evidence="2">The sequence shown here is derived from an EMBL/GenBank/DDBJ whole genome shotgun (WGS) entry which is preliminary data.</text>
</comment>
<feature type="compositionally biased region" description="Low complexity" evidence="1">
    <location>
        <begin position="35"/>
        <end position="57"/>
    </location>
</feature>
<dbReference type="EMBL" id="JAULSC010000001">
    <property type="protein sequence ID" value="MDO3394132.1"/>
    <property type="molecule type" value="Genomic_DNA"/>
</dbReference>
<protein>
    <submittedName>
        <fullName evidence="2">Uncharacterized protein</fullName>
    </submittedName>
</protein>
<name>A0ABT8TJJ2_9ACTN</name>
<sequence length="57" mass="5877">MTDSQMTGGPTRSWVMVADADGRPHLESRWTMPETAPVAAPAPTAQPAHAAPAAHAA</sequence>
<dbReference type="Proteomes" id="UP001168363">
    <property type="component" value="Unassembled WGS sequence"/>
</dbReference>
<gene>
    <name evidence="2" type="ORF">QWJ41_00210</name>
</gene>
<proteinExistence type="predicted"/>
<organism evidence="2 3">
    <name type="scientific">Nocardioides cremeus</name>
    <dbReference type="NCBI Taxonomy" id="3058044"/>
    <lineage>
        <taxon>Bacteria</taxon>
        <taxon>Bacillati</taxon>
        <taxon>Actinomycetota</taxon>
        <taxon>Actinomycetes</taxon>
        <taxon>Propionibacteriales</taxon>
        <taxon>Nocardioidaceae</taxon>
        <taxon>Nocardioides</taxon>
    </lineage>
</organism>
<accession>A0ABT8TJJ2</accession>
<keyword evidence="3" id="KW-1185">Reference proteome</keyword>
<feature type="region of interest" description="Disordered" evidence="1">
    <location>
        <begin position="32"/>
        <end position="57"/>
    </location>
</feature>